<evidence type="ECO:0000256" key="1">
    <source>
        <dbReference type="ARBA" id="ARBA00004613"/>
    </source>
</evidence>
<organism evidence="6 7">
    <name type="scientific">Stegastes partitus</name>
    <name type="common">bicolor damselfish</name>
    <dbReference type="NCBI Taxonomy" id="144197"/>
    <lineage>
        <taxon>Eukaryota</taxon>
        <taxon>Metazoa</taxon>
        <taxon>Chordata</taxon>
        <taxon>Craniata</taxon>
        <taxon>Vertebrata</taxon>
        <taxon>Euteleostomi</taxon>
        <taxon>Actinopterygii</taxon>
        <taxon>Neopterygii</taxon>
        <taxon>Teleostei</taxon>
        <taxon>Neoteleostei</taxon>
        <taxon>Acanthomorphata</taxon>
        <taxon>Ovalentaria</taxon>
        <taxon>Pomacentridae</taxon>
        <taxon>Stegastes</taxon>
    </lineage>
</organism>
<dbReference type="GO" id="GO:0045202">
    <property type="term" value="C:synapse"/>
    <property type="evidence" value="ECO:0007669"/>
    <property type="project" value="TreeGrafter"/>
</dbReference>
<evidence type="ECO:0000313" key="7">
    <source>
        <dbReference type="RefSeq" id="XP_008296700.1"/>
    </source>
</evidence>
<sequence>MRAIILLCLLPAAVWGMFSWDPKDHTTPRADHYLKCYDQESCGCCLMERQMNRMEMYFNKSVYHMHELLMKSKTALMNMRASRSAFSVALNNANNMTCFGPFAENMVIIYEHVFLNLGGGYNVNTGIYTAPRSGFYSFAVTVYSKVSDVNQTIAVCASLQKNGMVVSGSTEKNNEDQEDSTTIVVGIGLNAGDEVAVILPAGCFICDNKSHYNTFTGFLLYADDHTHYTTA</sequence>
<reference evidence="7" key="1">
    <citation type="submission" date="2025-08" db="UniProtKB">
        <authorList>
            <consortium name="RefSeq"/>
        </authorList>
    </citation>
    <scope>IDENTIFICATION</scope>
</reference>
<dbReference type="InterPro" id="IPR008983">
    <property type="entry name" value="Tumour_necrosis_fac-like_dom"/>
</dbReference>
<dbReference type="GO" id="GO:0099558">
    <property type="term" value="P:maintenance of synapse structure"/>
    <property type="evidence" value="ECO:0007669"/>
    <property type="project" value="TreeGrafter"/>
</dbReference>
<gene>
    <name evidence="7" type="primary">LOC103369700</name>
</gene>
<dbReference type="PANTHER" id="PTHR22923">
    <property type="entry name" value="CEREBELLIN-RELATED"/>
    <property type="match status" value="1"/>
</dbReference>
<dbReference type="Proteomes" id="UP000694891">
    <property type="component" value="Unplaced"/>
</dbReference>
<dbReference type="InterPro" id="IPR050822">
    <property type="entry name" value="Cerebellin_Synaptic_Org"/>
</dbReference>
<dbReference type="GO" id="GO:0005576">
    <property type="term" value="C:extracellular region"/>
    <property type="evidence" value="ECO:0007669"/>
    <property type="project" value="UniProtKB-SubCell"/>
</dbReference>
<dbReference type="PANTHER" id="PTHR22923:SF103">
    <property type="entry name" value="CEREBELLIN 20-RELATED"/>
    <property type="match status" value="1"/>
</dbReference>
<proteinExistence type="predicted"/>
<dbReference type="RefSeq" id="XP_008296700.1">
    <property type="nucleotide sequence ID" value="XM_008298478.1"/>
</dbReference>
<dbReference type="SMART" id="SM00110">
    <property type="entry name" value="C1Q"/>
    <property type="match status" value="1"/>
</dbReference>
<dbReference type="Gene3D" id="2.60.120.40">
    <property type="match status" value="1"/>
</dbReference>
<dbReference type="Pfam" id="PF00386">
    <property type="entry name" value="C1q"/>
    <property type="match status" value="1"/>
</dbReference>
<dbReference type="SUPFAM" id="SSF49842">
    <property type="entry name" value="TNF-like"/>
    <property type="match status" value="1"/>
</dbReference>
<dbReference type="InterPro" id="IPR001073">
    <property type="entry name" value="C1q_dom"/>
</dbReference>
<dbReference type="GeneID" id="103369700"/>
<dbReference type="PRINTS" id="PR00007">
    <property type="entry name" value="COMPLEMNTC1Q"/>
</dbReference>
<feature type="domain" description="C1q" evidence="5">
    <location>
        <begin position="79"/>
        <end position="226"/>
    </location>
</feature>
<feature type="signal peptide" evidence="4">
    <location>
        <begin position="1"/>
        <end position="16"/>
    </location>
</feature>
<dbReference type="PROSITE" id="PS50871">
    <property type="entry name" value="C1Q"/>
    <property type="match status" value="1"/>
</dbReference>
<comment type="subcellular location">
    <subcellularLocation>
        <location evidence="1">Secreted</location>
    </subcellularLocation>
</comment>
<keyword evidence="6" id="KW-1185">Reference proteome</keyword>
<evidence type="ECO:0000313" key="6">
    <source>
        <dbReference type="Proteomes" id="UP000694891"/>
    </source>
</evidence>
<evidence type="ECO:0000259" key="5">
    <source>
        <dbReference type="PROSITE" id="PS50871"/>
    </source>
</evidence>
<evidence type="ECO:0000256" key="2">
    <source>
        <dbReference type="ARBA" id="ARBA00022525"/>
    </source>
</evidence>
<evidence type="ECO:0000256" key="3">
    <source>
        <dbReference type="ARBA" id="ARBA00022729"/>
    </source>
</evidence>
<feature type="chain" id="PRO_5041243492" evidence="4">
    <location>
        <begin position="17"/>
        <end position="231"/>
    </location>
</feature>
<protein>
    <submittedName>
        <fullName evidence="7">C1q-related factor-like</fullName>
    </submittedName>
</protein>
<keyword evidence="2" id="KW-0964">Secreted</keyword>
<keyword evidence="3 4" id="KW-0732">Signal</keyword>
<dbReference type="AlphaFoldDB" id="A0A9Y4NG99"/>
<accession>A0A9Y4NG99</accession>
<name>A0A9Y4NG99_9TELE</name>
<evidence type="ECO:0000256" key="4">
    <source>
        <dbReference type="SAM" id="SignalP"/>
    </source>
</evidence>